<dbReference type="PANTHER" id="PTHR45615:SF80">
    <property type="entry name" value="GRIP DOMAIN-CONTAINING PROTEIN"/>
    <property type="match status" value="1"/>
</dbReference>
<protein>
    <submittedName>
        <fullName evidence="3">TIGR02680 family protein</fullName>
    </submittedName>
</protein>
<proteinExistence type="predicted"/>
<evidence type="ECO:0000313" key="3">
    <source>
        <dbReference type="EMBL" id="TFC52924.1"/>
    </source>
</evidence>
<feature type="region of interest" description="Disordered" evidence="2">
    <location>
        <begin position="352"/>
        <end position="371"/>
    </location>
</feature>
<dbReference type="EMBL" id="SOFY01000005">
    <property type="protein sequence ID" value="TFC52924.1"/>
    <property type="molecule type" value="Genomic_DNA"/>
</dbReference>
<dbReference type="InterPro" id="IPR013496">
    <property type="entry name" value="CHP02680"/>
</dbReference>
<dbReference type="Pfam" id="PF13558">
    <property type="entry name" value="SbcC_Walker_B"/>
    <property type="match status" value="1"/>
</dbReference>
<accession>A0AAQ2HH42</accession>
<dbReference type="InterPro" id="IPR027417">
    <property type="entry name" value="P-loop_NTPase"/>
</dbReference>
<evidence type="ECO:0000256" key="2">
    <source>
        <dbReference type="SAM" id="MobiDB-lite"/>
    </source>
</evidence>
<feature type="coiled-coil region" evidence="1">
    <location>
        <begin position="377"/>
        <end position="411"/>
    </location>
</feature>
<evidence type="ECO:0000313" key="4">
    <source>
        <dbReference type="Proteomes" id="UP000297403"/>
    </source>
</evidence>
<comment type="caution">
    <text evidence="3">The sequence shown here is derived from an EMBL/GenBank/DDBJ whole genome shotgun (WGS) entry which is preliminary data.</text>
</comment>
<organism evidence="3 4">
    <name type="scientific">Cryobacterium shii</name>
    <dbReference type="NCBI Taxonomy" id="1259235"/>
    <lineage>
        <taxon>Bacteria</taxon>
        <taxon>Bacillati</taxon>
        <taxon>Actinomycetota</taxon>
        <taxon>Actinomycetes</taxon>
        <taxon>Micrococcales</taxon>
        <taxon>Microbacteriaceae</taxon>
        <taxon>Cryobacterium</taxon>
    </lineage>
</organism>
<evidence type="ECO:0000256" key="1">
    <source>
        <dbReference type="SAM" id="Coils"/>
    </source>
</evidence>
<dbReference type="NCBIfam" id="TIGR02680">
    <property type="entry name" value="TIGR02680 family protein"/>
    <property type="match status" value="1"/>
</dbReference>
<dbReference type="SUPFAM" id="SSF52540">
    <property type="entry name" value="P-loop containing nucleoside triphosphate hydrolases"/>
    <property type="match status" value="1"/>
</dbReference>
<keyword evidence="4" id="KW-1185">Reference proteome</keyword>
<gene>
    <name evidence="3" type="ORF">E3O49_00840</name>
</gene>
<dbReference type="PANTHER" id="PTHR45615">
    <property type="entry name" value="MYOSIN HEAVY CHAIN, NON-MUSCLE"/>
    <property type="match status" value="1"/>
</dbReference>
<keyword evidence="1" id="KW-0175">Coiled coil</keyword>
<dbReference type="Proteomes" id="UP000297403">
    <property type="component" value="Unassembled WGS sequence"/>
</dbReference>
<reference evidence="3 4" key="1">
    <citation type="submission" date="2019-03" db="EMBL/GenBank/DDBJ databases">
        <title>Genomics of glacier-inhabiting Cryobacterium strains.</title>
        <authorList>
            <person name="Liu Q."/>
            <person name="Xin Y.-H."/>
        </authorList>
    </citation>
    <scope>NUCLEOTIDE SEQUENCE [LARGE SCALE GENOMIC DNA]</scope>
    <source>
        <strain evidence="4">TMT1-22</strain>
    </source>
</reference>
<name>A0AAQ2HH42_9MICO</name>
<sequence length="1397" mass="151302">MRPGCTNNNRSPKAVTLDIAPSLSAGESDPETVTSSLPVPTSARWQPQRLGLVDLFYYDNEEFPFVDGRLLLRGNNGAGKSKVLALTLPFLLDGDLSPQRVEPDGDRQKRMEWNLLLGDEHPNSERLGYSWLEFGRIDDAGEPQFVTIGAGLKAARGRGITKHWFFVTQQRVGETLDLIDRSRLALGRERLAQALGDTGRVYDTKAEYRQAVDSKLFGLGERRYAELIELLLQIRAPQLSKKPSEAALSEALTRALTPVSDDVIKSVADGLRSLDEERDEVQQLAAAQKAVQGFLHHYRGYAQVMLKRQAAGPRREQSEHDKYGRAILEVTAELDRLQESLAGVASASAELRTERGTLDAEEEALRDSEHAQSEVLLERADAAAATAGERADSAEQRLEHANAAVGTSEAEAAEDRTAVAAAEARLRHAGAAAMAAALDARLVHDQCALDGLPAEGLEAALKHERAAAAARVARLRDALERVVALIAALQQAEARTAAAAAREAETGTRLAEATDVRSLADAAVEIDVDSYISDVEIVLAGLTELAVSDDAFGAFTDWVRHRTAENPAIGALRVDALRVQSELQLQRAAAQHELKTLAAQYTVLSAEIAGLERGQVVEPTLPPARAVAPEGSIPLWRAVSFRDDLDAASRAGLEAALEGSGLLTAVVMPGGELREPLDGQLLLRPSEGAASARTLESVLVAEPPAGSAVTVDAIEAVLRAIAVADSDVDGDQAPVWVGLTGSYRLGSARGAWSTESARYVGESAREAAREQRLREAHSELDLIAARQGGLTADLEGLAARARVVEREQTSVPHPTALETADRAAARAADHVARCTVEREEAREQNAVAGRARDEAAAELAADAASLRLPTDVDMIRGLGASLTEYEKRAADLWREVERRAEVARQLARAETWLAAALVERVRSADEREAATAELTRSRSYLATMRGRLGADVQGYRDRVAQVKHRLKAIVTELRCLVDTERVEGQRQAGLLERLRGIRGDQDRAHSARVDAVAALRRTTTLGLVQVAALADLGVVEPDAGGEADWTVTKGVQFARAIDAAMPDLDASDERYSRLQSQVFTEFADLQRSLGRHGHEAAYYPNDDGVRVVVTFSGREMLLVELAQQLGGQIEQHLLLLSTRERDIIESHLVTEVGAQLSELIGDADRQIVQLNEELRSRPTTTGMILRVLWKPRSDGPTGLIATRRLLSTSADVWDKEDRAALGAFLQARIGEVRDADEAGNWYDHLGEALDYRRWHKFTVERQQGGSWKSATGPASGGERVLAASIPLFAAASSHYRTATNPNAPRLIMLDEAFAGVDDNSRASCLGLLAEFDLDVVMTSEREWGCYAEVPGLAISQLTRFDGSDAVHVQRWRWDGRRRTAVVDAVAVDAAAADGGLW</sequence>